<sequence length="272" mass="30756">MSSNRTTPVQITWTPQQVDTVIDTLAHLRLQADIDLLPKYPYFGTKPYPLGRCKEIRDAVFGLLQIQLKKPDSEGLMLLHDALIKGASLTKAWGSLRDLYFQNALILGNWYLDVSNDTVNPNKPRVEVLPVEQSGFNSIRDFEHFAYIAKSYWGVTIYRNTVCPALAPFLPFLYVKKDGTSWMGEASDDMLAVAMNSEFTASERILTSLPTPPKQIELAWVKALSRLEHHSLLHAKGDPTAYCDIYRGKHYYKDSAFRDALIMAFLALPKSV</sequence>
<accession>A0ABS5HDH0</accession>
<protein>
    <submittedName>
        <fullName evidence="1">Uncharacterized protein</fullName>
    </submittedName>
</protein>
<dbReference type="Proteomes" id="UP000679722">
    <property type="component" value="Unassembled WGS sequence"/>
</dbReference>
<proteinExistence type="predicted"/>
<reference evidence="2" key="1">
    <citation type="submission" date="2023-07" db="EMBL/GenBank/DDBJ databases">
        <title>Marinomonas vulgaris A79, complete genome.</title>
        <authorList>
            <person name="Ying J.-J."/>
        </authorList>
    </citation>
    <scope>NUCLEOTIDE SEQUENCE [LARGE SCALE GENOMIC DNA]</scope>
    <source>
        <strain evidence="2">A79</strain>
    </source>
</reference>
<organism evidence="1 2">
    <name type="scientific">Marinomonas vulgaris</name>
    <dbReference type="NCBI Taxonomy" id="2823372"/>
    <lineage>
        <taxon>Bacteria</taxon>
        <taxon>Pseudomonadati</taxon>
        <taxon>Pseudomonadota</taxon>
        <taxon>Gammaproteobacteria</taxon>
        <taxon>Oceanospirillales</taxon>
        <taxon>Oceanospirillaceae</taxon>
        <taxon>Marinomonas</taxon>
    </lineage>
</organism>
<evidence type="ECO:0000313" key="2">
    <source>
        <dbReference type="Proteomes" id="UP000679722"/>
    </source>
</evidence>
<dbReference type="EMBL" id="JAGSSV010000017">
    <property type="protein sequence ID" value="MBR7889688.1"/>
    <property type="molecule type" value="Genomic_DNA"/>
</dbReference>
<gene>
    <name evidence="1" type="ORF">J9B83_12120</name>
</gene>
<keyword evidence="2" id="KW-1185">Reference proteome</keyword>
<comment type="caution">
    <text evidence="1">The sequence shown here is derived from an EMBL/GenBank/DDBJ whole genome shotgun (WGS) entry which is preliminary data.</text>
</comment>
<dbReference type="RefSeq" id="WP_211537093.1">
    <property type="nucleotide sequence ID" value="NZ_JAGSSV010000017.1"/>
</dbReference>
<evidence type="ECO:0000313" key="1">
    <source>
        <dbReference type="EMBL" id="MBR7889688.1"/>
    </source>
</evidence>
<name>A0ABS5HDH0_9GAMM</name>